<dbReference type="EMBL" id="RCTF01000003">
    <property type="protein sequence ID" value="RLP80415.1"/>
    <property type="molecule type" value="Genomic_DNA"/>
</dbReference>
<protein>
    <submittedName>
        <fullName evidence="2">EAL domain-containing protein</fullName>
    </submittedName>
</protein>
<dbReference type="OrthoDB" id="9814202at2"/>
<reference evidence="2 3" key="1">
    <citation type="submission" date="2018-10" db="EMBL/GenBank/DDBJ databases">
        <title>Xanthobacter tagetidis genome sequencing and assembly.</title>
        <authorList>
            <person name="Maclea K.S."/>
            <person name="Goen A.E."/>
            <person name="Fatima S.A."/>
        </authorList>
    </citation>
    <scope>NUCLEOTIDE SEQUENCE [LARGE SCALE GENOMIC DNA]</scope>
    <source>
        <strain evidence="2 3">ATCC 700314</strain>
    </source>
</reference>
<dbReference type="SMART" id="SM00052">
    <property type="entry name" value="EAL"/>
    <property type="match status" value="1"/>
</dbReference>
<dbReference type="AlphaFoldDB" id="A0A3L7AKB0"/>
<comment type="caution">
    <text evidence="2">The sequence shown here is derived from an EMBL/GenBank/DDBJ whole genome shotgun (WGS) entry which is preliminary data.</text>
</comment>
<dbReference type="InterPro" id="IPR001633">
    <property type="entry name" value="EAL_dom"/>
</dbReference>
<dbReference type="Proteomes" id="UP000269692">
    <property type="component" value="Unassembled WGS sequence"/>
</dbReference>
<feature type="domain" description="EAL" evidence="1">
    <location>
        <begin position="140"/>
        <end position="393"/>
    </location>
</feature>
<evidence type="ECO:0000313" key="3">
    <source>
        <dbReference type="Proteomes" id="UP000269692"/>
    </source>
</evidence>
<name>A0A3L7AKB0_9HYPH</name>
<dbReference type="CDD" id="cd01948">
    <property type="entry name" value="EAL"/>
    <property type="match status" value="1"/>
</dbReference>
<dbReference type="Gene3D" id="3.20.20.450">
    <property type="entry name" value="EAL domain"/>
    <property type="match status" value="1"/>
</dbReference>
<keyword evidence="3" id="KW-1185">Reference proteome</keyword>
<organism evidence="2 3">
    <name type="scientific">Xanthobacter tagetidis</name>
    <dbReference type="NCBI Taxonomy" id="60216"/>
    <lineage>
        <taxon>Bacteria</taxon>
        <taxon>Pseudomonadati</taxon>
        <taxon>Pseudomonadota</taxon>
        <taxon>Alphaproteobacteria</taxon>
        <taxon>Hyphomicrobiales</taxon>
        <taxon>Xanthobacteraceae</taxon>
        <taxon>Xanthobacter</taxon>
    </lineage>
</organism>
<dbReference type="PANTHER" id="PTHR44757:SF2">
    <property type="entry name" value="BIOFILM ARCHITECTURE MAINTENANCE PROTEIN MBAA"/>
    <property type="match status" value="1"/>
</dbReference>
<dbReference type="InterPro" id="IPR052155">
    <property type="entry name" value="Biofilm_reg_signaling"/>
</dbReference>
<evidence type="ECO:0000313" key="2">
    <source>
        <dbReference type="EMBL" id="RLP80415.1"/>
    </source>
</evidence>
<dbReference type="PANTHER" id="PTHR44757">
    <property type="entry name" value="DIGUANYLATE CYCLASE DGCP"/>
    <property type="match status" value="1"/>
</dbReference>
<evidence type="ECO:0000259" key="1">
    <source>
        <dbReference type="PROSITE" id="PS50883"/>
    </source>
</evidence>
<dbReference type="PROSITE" id="PS50883">
    <property type="entry name" value="EAL"/>
    <property type="match status" value="1"/>
</dbReference>
<dbReference type="SUPFAM" id="SSF141868">
    <property type="entry name" value="EAL domain-like"/>
    <property type="match status" value="1"/>
</dbReference>
<gene>
    <name evidence="2" type="ORF">D9R14_04965</name>
</gene>
<dbReference type="InterPro" id="IPR035919">
    <property type="entry name" value="EAL_sf"/>
</dbReference>
<accession>A0A3L7AKB0</accession>
<sequence length="404" mass="44569">MPAQKMVPPDAKGAFTSLSAWVQGGVQAPEITIVDRPKSPREHAARALCRLSGNPEDVMFERRPMWMSFLEEVDVVLQMALSENAWRRLLAHDEEMAPAQSDTPEEFLNFADLAIHRAKATGRGRAETFMPALGDVAIARRAFVQELECAFKRDEFELFYQPQVNAQSGKLVGAEALIRWNHPQRGLLAPADFLDVLSESTLANSVGEWVLRTASARLAQWRAWGLDIRMGVNLFAAQFRTGRLLKTVSAALSDNALPPDALELEIVETILLRNDVTTRRLLQDIRGLGVRLALDDYGTGFASLSVLKRYPVTSLKIDRSFIVNIDKDPENAAVVNAIIYLAKSFGLDVIAEGVETVSQMDFIKDHGCGEAQGYLFGKPVAASAFECRYLRPGSAIVDACLLPV</sequence>
<dbReference type="Pfam" id="PF00563">
    <property type="entry name" value="EAL"/>
    <property type="match status" value="1"/>
</dbReference>
<proteinExistence type="predicted"/>